<proteinExistence type="predicted"/>
<dbReference type="Proteomes" id="UP000692954">
    <property type="component" value="Unassembled WGS sequence"/>
</dbReference>
<comment type="caution">
    <text evidence="1">The sequence shown here is derived from an EMBL/GenBank/DDBJ whole genome shotgun (WGS) entry which is preliminary data.</text>
</comment>
<reference evidence="1" key="1">
    <citation type="submission" date="2021-01" db="EMBL/GenBank/DDBJ databases">
        <authorList>
            <consortium name="Genoscope - CEA"/>
            <person name="William W."/>
        </authorList>
    </citation>
    <scope>NUCLEOTIDE SEQUENCE</scope>
</reference>
<accession>A0A8S1QH69</accession>
<keyword evidence="2" id="KW-1185">Reference proteome</keyword>
<gene>
    <name evidence="1" type="ORF">PSON_ATCC_30995.1.T1050008</name>
</gene>
<organism evidence="1 2">
    <name type="scientific">Paramecium sonneborni</name>
    <dbReference type="NCBI Taxonomy" id="65129"/>
    <lineage>
        <taxon>Eukaryota</taxon>
        <taxon>Sar</taxon>
        <taxon>Alveolata</taxon>
        <taxon>Ciliophora</taxon>
        <taxon>Intramacronucleata</taxon>
        <taxon>Oligohymenophorea</taxon>
        <taxon>Peniculida</taxon>
        <taxon>Parameciidae</taxon>
        <taxon>Paramecium</taxon>
    </lineage>
</organism>
<evidence type="ECO:0000313" key="2">
    <source>
        <dbReference type="Proteomes" id="UP000692954"/>
    </source>
</evidence>
<name>A0A8S1QH69_9CILI</name>
<evidence type="ECO:0000313" key="1">
    <source>
        <dbReference type="EMBL" id="CAD8114067.1"/>
    </source>
</evidence>
<dbReference type="AlphaFoldDB" id="A0A8S1QH69"/>
<dbReference type="EMBL" id="CAJJDN010000105">
    <property type="protein sequence ID" value="CAD8114067.1"/>
    <property type="molecule type" value="Genomic_DNA"/>
</dbReference>
<protein>
    <submittedName>
        <fullName evidence="1">Uncharacterized protein</fullName>
    </submittedName>
</protein>
<sequence>MMIMKSEQENGLIQLRYLKMARKLLFMLVFIKMTKKKVLGIL</sequence>